<dbReference type="AlphaFoldDB" id="A0A1V9FTE2"/>
<protein>
    <submittedName>
        <fullName evidence="1">Uncharacterized protein</fullName>
    </submittedName>
</protein>
<proteinExistence type="predicted"/>
<evidence type="ECO:0000313" key="2">
    <source>
        <dbReference type="Proteomes" id="UP000192276"/>
    </source>
</evidence>
<accession>A0A1V9FTE2</accession>
<evidence type="ECO:0000313" key="1">
    <source>
        <dbReference type="EMBL" id="OQP61600.1"/>
    </source>
</evidence>
<organism evidence="1 2">
    <name type="scientific">Niastella populi</name>
    <dbReference type="NCBI Taxonomy" id="550983"/>
    <lineage>
        <taxon>Bacteria</taxon>
        <taxon>Pseudomonadati</taxon>
        <taxon>Bacteroidota</taxon>
        <taxon>Chitinophagia</taxon>
        <taxon>Chitinophagales</taxon>
        <taxon>Chitinophagaceae</taxon>
        <taxon>Niastella</taxon>
    </lineage>
</organism>
<name>A0A1V9FTE2_9BACT</name>
<dbReference type="EMBL" id="LWBP01000134">
    <property type="protein sequence ID" value="OQP61600.1"/>
    <property type="molecule type" value="Genomic_DNA"/>
</dbReference>
<reference evidence="2" key="1">
    <citation type="submission" date="2016-04" db="EMBL/GenBank/DDBJ databases">
        <authorList>
            <person name="Chen L."/>
            <person name="Zhuang W."/>
            <person name="Wang G."/>
        </authorList>
    </citation>
    <scope>NUCLEOTIDE SEQUENCE [LARGE SCALE GENOMIC DNA]</scope>
    <source>
        <strain evidence="2">208</strain>
    </source>
</reference>
<dbReference type="STRING" id="550983.A4R26_18710"/>
<gene>
    <name evidence="1" type="ORF">A4R26_18710</name>
</gene>
<keyword evidence="2" id="KW-1185">Reference proteome</keyword>
<dbReference type="Proteomes" id="UP000192276">
    <property type="component" value="Unassembled WGS sequence"/>
</dbReference>
<sequence>MNFWADKAFPDRGPYPLNVFIDFFTGQLAPNWLQAGAGARYYKRGPPHGCIPFAELSETTLPFPWREWSTSPQLLK</sequence>
<comment type="caution">
    <text evidence="1">The sequence shown here is derived from an EMBL/GenBank/DDBJ whole genome shotgun (WGS) entry which is preliminary data.</text>
</comment>